<keyword evidence="7 10" id="KW-0731">Sigma factor</keyword>
<dbReference type="PROSITE" id="PS50044">
    <property type="entry name" value="SIGMA54_3"/>
    <property type="match status" value="1"/>
</dbReference>
<keyword evidence="5 10" id="KW-0548">Nucleotidyltransferase</keyword>
<dbReference type="PANTHER" id="PTHR32248:SF4">
    <property type="entry name" value="RNA POLYMERASE SIGMA-54 FACTOR"/>
    <property type="match status" value="1"/>
</dbReference>
<keyword evidence="15" id="KW-1185">Reference proteome</keyword>
<dbReference type="Pfam" id="PF04552">
    <property type="entry name" value="Sigma54_DBD"/>
    <property type="match status" value="1"/>
</dbReference>
<name>A0ABU1XZ90_9GAMM</name>
<evidence type="ECO:0000256" key="11">
    <source>
        <dbReference type="SAM" id="MobiDB-lite"/>
    </source>
</evidence>
<gene>
    <name evidence="14" type="ORF">J2W68_002842</name>
</gene>
<dbReference type="PRINTS" id="PR00045">
    <property type="entry name" value="SIGMA54FCT"/>
</dbReference>
<dbReference type="InterPro" id="IPR038709">
    <property type="entry name" value="RpoN_core-bd_sf"/>
</dbReference>
<evidence type="ECO:0000256" key="1">
    <source>
        <dbReference type="ARBA" id="ARBA00008798"/>
    </source>
</evidence>
<dbReference type="Pfam" id="PF00309">
    <property type="entry name" value="Sigma54_AID"/>
    <property type="match status" value="1"/>
</dbReference>
<dbReference type="PIRSF" id="PIRSF000774">
    <property type="entry name" value="RpoN"/>
    <property type="match status" value="1"/>
</dbReference>
<comment type="similarity">
    <text evidence="1 10">Belongs to the sigma-54 factor family.</text>
</comment>
<sequence>MKPRLQTSLGQHLVLTPQLRQALHLLQLSSVELETEITTAVESNPLLDWEEPDPISVQPPSERGSTQEQDNRQDQAARDSEIQPAAAWDGDDGWNERSAGSGQGHADTDGDGDAADRMIQSESLQDHLSWQLHLSTMSTRDRNIGVALIDAIDDDGYLRESLDDIVAALLPETRATTAEVAAVLCRVQRFDPVGVGARDLGECLRLQLEPLDVDTPGRAVALLAARDYIERLPKLGAPGLADVLGCPADEAATALQLLRSLDPRPGAQIGNVPHDNYVTPDCVIARQNGVWRVTLAGSHFPRVTIHRGYEQMIQHAGACDAGYLKGRLQEARWLLRNIEARGETLLKVVRCLVRQQSGFLEFGKRALRPLTLREVAEEIGMHESTVSRAVARKYVHTPRGTLSLKDFFDSGVGTEGGGEASSTAIQQMIRSLIDAEDPRKPLSDARLAELLKASGVPVARRTVAKYREALHIVSSHERVRIA</sequence>
<organism evidence="14 15">
    <name type="scientific">Luteimonas terrae</name>
    <dbReference type="NCBI Taxonomy" id="1530191"/>
    <lineage>
        <taxon>Bacteria</taxon>
        <taxon>Pseudomonadati</taxon>
        <taxon>Pseudomonadota</taxon>
        <taxon>Gammaproteobacteria</taxon>
        <taxon>Lysobacterales</taxon>
        <taxon>Lysobacteraceae</taxon>
        <taxon>Luteimonas</taxon>
    </lineage>
</organism>
<dbReference type="NCBIfam" id="NF004595">
    <property type="entry name" value="PRK05932.1-2"/>
    <property type="match status" value="1"/>
</dbReference>
<comment type="function">
    <text evidence="10">Sigma factors are initiation factors that promote the attachment of RNA polymerase to specific initiation sites and are then released.</text>
</comment>
<evidence type="ECO:0000256" key="9">
    <source>
        <dbReference type="ARBA" id="ARBA00023163"/>
    </source>
</evidence>
<comment type="caution">
    <text evidence="14">The sequence shown here is derived from an EMBL/GenBank/DDBJ whole genome shotgun (WGS) entry which is preliminary data.</text>
</comment>
<keyword evidence="4 10" id="KW-0808">Transferase</keyword>
<evidence type="ECO:0000256" key="4">
    <source>
        <dbReference type="ARBA" id="ARBA00022679"/>
    </source>
</evidence>
<dbReference type="InterPro" id="IPR007046">
    <property type="entry name" value="RNA_pol_sigma_54_core-bd"/>
</dbReference>
<dbReference type="EMBL" id="JAVDWO010000012">
    <property type="protein sequence ID" value="MDR7194100.1"/>
    <property type="molecule type" value="Genomic_DNA"/>
</dbReference>
<proteinExistence type="inferred from homology"/>
<evidence type="ECO:0000259" key="12">
    <source>
        <dbReference type="Pfam" id="PF04552"/>
    </source>
</evidence>
<evidence type="ECO:0000259" key="13">
    <source>
        <dbReference type="Pfam" id="PF04963"/>
    </source>
</evidence>
<feature type="compositionally biased region" description="Basic and acidic residues" evidence="11">
    <location>
        <begin position="69"/>
        <end position="81"/>
    </location>
</feature>
<reference evidence="14 15" key="1">
    <citation type="submission" date="2023-07" db="EMBL/GenBank/DDBJ databases">
        <title>Sorghum-associated microbial communities from plants grown in Nebraska, USA.</title>
        <authorList>
            <person name="Schachtman D."/>
        </authorList>
    </citation>
    <scope>NUCLEOTIDE SEQUENCE [LARGE SCALE GENOMIC DNA]</scope>
    <source>
        <strain evidence="14 15">4099</strain>
    </source>
</reference>
<evidence type="ECO:0000256" key="7">
    <source>
        <dbReference type="ARBA" id="ARBA00023082"/>
    </source>
</evidence>
<evidence type="ECO:0000256" key="8">
    <source>
        <dbReference type="ARBA" id="ARBA00023125"/>
    </source>
</evidence>
<keyword evidence="6 10" id="KW-0805">Transcription regulation</keyword>
<keyword evidence="3 10" id="KW-0240">DNA-directed RNA polymerase</keyword>
<accession>A0ABU1XZ90</accession>
<evidence type="ECO:0000256" key="10">
    <source>
        <dbReference type="PIRNR" id="PIRNR000774"/>
    </source>
</evidence>
<dbReference type="InterPro" id="IPR007634">
    <property type="entry name" value="RNA_pol_sigma_54_DNA-bd"/>
</dbReference>
<keyword evidence="8 10" id="KW-0238">DNA-binding</keyword>
<feature type="domain" description="RNA polymerase sigma factor 54 core-binding" evidence="13">
    <location>
        <begin position="117"/>
        <end position="309"/>
    </location>
</feature>
<evidence type="ECO:0000313" key="15">
    <source>
        <dbReference type="Proteomes" id="UP001256588"/>
    </source>
</evidence>
<feature type="region of interest" description="Disordered" evidence="11">
    <location>
        <begin position="44"/>
        <end position="114"/>
    </location>
</feature>
<dbReference type="Gene3D" id="1.10.10.60">
    <property type="entry name" value="Homeodomain-like"/>
    <property type="match status" value="1"/>
</dbReference>
<dbReference type="Pfam" id="PF04963">
    <property type="entry name" value="Sigma54_CBD"/>
    <property type="match status" value="1"/>
</dbReference>
<dbReference type="PROSITE" id="PS00717">
    <property type="entry name" value="SIGMA54_1"/>
    <property type="match status" value="1"/>
</dbReference>
<keyword evidence="9 10" id="KW-0804">Transcription</keyword>
<dbReference type="RefSeq" id="WP_310236868.1">
    <property type="nucleotide sequence ID" value="NZ_JAVDWO010000012.1"/>
</dbReference>
<protein>
    <recommendedName>
        <fullName evidence="2 10">RNA polymerase sigma-54 factor</fullName>
    </recommendedName>
</protein>
<dbReference type="Gene3D" id="1.10.10.1330">
    <property type="entry name" value="RNA polymerase sigma-54 factor, core-binding domain"/>
    <property type="match status" value="1"/>
</dbReference>
<dbReference type="PROSITE" id="PS00718">
    <property type="entry name" value="SIGMA54_2"/>
    <property type="match status" value="1"/>
</dbReference>
<dbReference type="InterPro" id="IPR000394">
    <property type="entry name" value="RNA_pol_sigma_54"/>
</dbReference>
<evidence type="ECO:0000313" key="14">
    <source>
        <dbReference type="EMBL" id="MDR7194100.1"/>
    </source>
</evidence>
<dbReference type="PANTHER" id="PTHR32248">
    <property type="entry name" value="RNA POLYMERASE SIGMA-54 FACTOR"/>
    <property type="match status" value="1"/>
</dbReference>
<evidence type="ECO:0000256" key="3">
    <source>
        <dbReference type="ARBA" id="ARBA00022478"/>
    </source>
</evidence>
<dbReference type="NCBIfam" id="NF009118">
    <property type="entry name" value="PRK12469.1"/>
    <property type="match status" value="1"/>
</dbReference>
<dbReference type="Proteomes" id="UP001256588">
    <property type="component" value="Unassembled WGS sequence"/>
</dbReference>
<evidence type="ECO:0000256" key="6">
    <source>
        <dbReference type="ARBA" id="ARBA00023015"/>
    </source>
</evidence>
<evidence type="ECO:0000256" key="2">
    <source>
        <dbReference type="ARBA" id="ARBA00019942"/>
    </source>
</evidence>
<evidence type="ECO:0000256" key="5">
    <source>
        <dbReference type="ARBA" id="ARBA00022695"/>
    </source>
</evidence>
<dbReference type="NCBIfam" id="TIGR02395">
    <property type="entry name" value="rpoN_sigma"/>
    <property type="match status" value="1"/>
</dbReference>
<feature type="domain" description="RNA polymerase sigma factor 54 DNA-binding" evidence="12">
    <location>
        <begin position="323"/>
        <end position="479"/>
    </location>
</feature>